<dbReference type="Pfam" id="PF04234">
    <property type="entry name" value="CopC"/>
    <property type="match status" value="1"/>
</dbReference>
<evidence type="ECO:0000256" key="4">
    <source>
        <dbReference type="ARBA" id="ARBA00023008"/>
    </source>
</evidence>
<keyword evidence="4" id="KW-0186">Copper</keyword>
<evidence type="ECO:0000256" key="7">
    <source>
        <dbReference type="SAM" id="SignalP"/>
    </source>
</evidence>
<organism evidence="9 10">
    <name type="scientific">Demequina litoralis</name>
    <dbReference type="NCBI Taxonomy" id="3051660"/>
    <lineage>
        <taxon>Bacteria</taxon>
        <taxon>Bacillati</taxon>
        <taxon>Actinomycetota</taxon>
        <taxon>Actinomycetes</taxon>
        <taxon>Micrococcales</taxon>
        <taxon>Demequinaceae</taxon>
        <taxon>Demequina</taxon>
    </lineage>
</organism>
<dbReference type="RefSeq" id="WP_301134985.1">
    <property type="nucleotide sequence ID" value="NZ_JAUHPW010000009.1"/>
</dbReference>
<comment type="caution">
    <text evidence="9">The sequence shown here is derived from an EMBL/GenBank/DDBJ whole genome shotgun (WGS) entry which is preliminary data.</text>
</comment>
<protein>
    <submittedName>
        <fullName evidence="9">Copper resistance protein CopC</fullName>
    </submittedName>
</protein>
<accession>A0ABT8GBP8</accession>
<keyword evidence="2" id="KW-0479">Metal-binding</keyword>
<evidence type="ECO:0000313" key="10">
    <source>
        <dbReference type="Proteomes" id="UP001172728"/>
    </source>
</evidence>
<keyword evidence="3 7" id="KW-0732">Signal</keyword>
<dbReference type="Gene3D" id="2.60.40.1220">
    <property type="match status" value="1"/>
</dbReference>
<evidence type="ECO:0000256" key="5">
    <source>
        <dbReference type="SAM" id="MobiDB-lite"/>
    </source>
</evidence>
<dbReference type="PANTHER" id="PTHR34820">
    <property type="entry name" value="INNER MEMBRANE PROTEIN YEBZ"/>
    <property type="match status" value="1"/>
</dbReference>
<keyword evidence="6" id="KW-1133">Transmembrane helix</keyword>
<gene>
    <name evidence="9" type="ORF">QQX09_11870</name>
</gene>
<dbReference type="EMBL" id="JAUHPW010000009">
    <property type="protein sequence ID" value="MDN4476553.1"/>
    <property type="molecule type" value="Genomic_DNA"/>
</dbReference>
<keyword evidence="10" id="KW-1185">Reference proteome</keyword>
<evidence type="ECO:0000259" key="8">
    <source>
        <dbReference type="Pfam" id="PF04234"/>
    </source>
</evidence>
<evidence type="ECO:0000256" key="3">
    <source>
        <dbReference type="ARBA" id="ARBA00022729"/>
    </source>
</evidence>
<feature type="signal peptide" evidence="7">
    <location>
        <begin position="1"/>
        <end position="28"/>
    </location>
</feature>
<dbReference type="Proteomes" id="UP001172728">
    <property type="component" value="Unassembled WGS sequence"/>
</dbReference>
<evidence type="ECO:0000256" key="6">
    <source>
        <dbReference type="SAM" id="Phobius"/>
    </source>
</evidence>
<proteinExistence type="predicted"/>
<evidence type="ECO:0000256" key="1">
    <source>
        <dbReference type="ARBA" id="ARBA00004196"/>
    </source>
</evidence>
<dbReference type="InterPro" id="IPR007348">
    <property type="entry name" value="CopC_dom"/>
</dbReference>
<sequence>MPRIVPRFLAALAAVAGALVLAGAPASAHTALVSSTPAAGETVTALAEVSLEFTEQLLDIGNELAMVAPDGTRTVLAIVEPVTETITAAVPDDALGAGENVLRYRVVAGDGHPIEGEVAFTYAPPVEATPSASASPTPSASASPSASAVVLPTTSPTPHVTVYEEVGPNPAVYVIIGAVAAGALALTIALRGRGNGGGAGGDAAGGPQA</sequence>
<keyword evidence="6" id="KW-0472">Membrane</keyword>
<dbReference type="InterPro" id="IPR032694">
    <property type="entry name" value="CopC/D"/>
</dbReference>
<evidence type="ECO:0000256" key="2">
    <source>
        <dbReference type="ARBA" id="ARBA00022723"/>
    </source>
</evidence>
<feature type="transmembrane region" description="Helical" evidence="6">
    <location>
        <begin position="171"/>
        <end position="190"/>
    </location>
</feature>
<dbReference type="InterPro" id="IPR014756">
    <property type="entry name" value="Ig_E-set"/>
</dbReference>
<feature type="region of interest" description="Disordered" evidence="5">
    <location>
        <begin position="128"/>
        <end position="153"/>
    </location>
</feature>
<dbReference type="PANTHER" id="PTHR34820:SF4">
    <property type="entry name" value="INNER MEMBRANE PROTEIN YEBZ"/>
    <property type="match status" value="1"/>
</dbReference>
<feature type="chain" id="PRO_5047531982" evidence="7">
    <location>
        <begin position="29"/>
        <end position="209"/>
    </location>
</feature>
<keyword evidence="6" id="KW-0812">Transmembrane</keyword>
<dbReference type="InterPro" id="IPR014755">
    <property type="entry name" value="Cu-Rt/internalin_Ig-like"/>
</dbReference>
<feature type="domain" description="CopC" evidence="8">
    <location>
        <begin position="29"/>
        <end position="121"/>
    </location>
</feature>
<evidence type="ECO:0000313" key="9">
    <source>
        <dbReference type="EMBL" id="MDN4476553.1"/>
    </source>
</evidence>
<dbReference type="SUPFAM" id="SSF81296">
    <property type="entry name" value="E set domains"/>
    <property type="match status" value="1"/>
</dbReference>
<comment type="subcellular location">
    <subcellularLocation>
        <location evidence="1">Cell envelope</location>
    </subcellularLocation>
</comment>
<name>A0ABT8GBP8_9MICO</name>
<reference evidence="9" key="1">
    <citation type="submission" date="2023-06" db="EMBL/GenBank/DDBJ databases">
        <title>Sysu t00192.</title>
        <authorList>
            <person name="Gao L."/>
            <person name="Fang B.-Z."/>
            <person name="Li W.-J."/>
        </authorList>
    </citation>
    <scope>NUCLEOTIDE SEQUENCE</scope>
    <source>
        <strain evidence="9">SYSU T00192</strain>
    </source>
</reference>